<protein>
    <submittedName>
        <fullName evidence="3">Hypothetical secreted protein 1223</fullName>
    </submittedName>
</protein>
<dbReference type="AlphaFoldDB" id="F0J9U1"/>
<dbReference type="EMBL" id="BK007642">
    <property type="protein sequence ID" value="DAA34616.1"/>
    <property type="molecule type" value="mRNA"/>
</dbReference>
<organism evidence="3">
    <name type="scientific">Amblyomma variegatum</name>
    <name type="common">Tropical bont tick</name>
    <dbReference type="NCBI Taxonomy" id="34610"/>
    <lineage>
        <taxon>Eukaryota</taxon>
        <taxon>Metazoa</taxon>
        <taxon>Ecdysozoa</taxon>
        <taxon>Arthropoda</taxon>
        <taxon>Chelicerata</taxon>
        <taxon>Arachnida</taxon>
        <taxon>Acari</taxon>
        <taxon>Parasitiformes</taxon>
        <taxon>Ixodida</taxon>
        <taxon>Ixodoidea</taxon>
        <taxon>Ixodidae</taxon>
        <taxon>Amblyomminae</taxon>
        <taxon>Amblyomma</taxon>
    </lineage>
</organism>
<feature type="chain" id="PRO_5003251623" evidence="2">
    <location>
        <begin position="27"/>
        <end position="119"/>
    </location>
</feature>
<sequence>MPMLAALLTAALTFGTSLLNAQPAETEKPILLPGNCDYNGSIYKEGETDLGSPCVKVVCRNKTAYEVACTPPGDSSWCANVTERTAETTAPTFPRCCEKSPCQNYGTDPGQPKSRGRRA</sequence>
<reference evidence="3" key="1">
    <citation type="journal article" date="2011" name="BMC Genomics">
        <title>A further insight into the sialome of the tropical bont tick, Amblyomma variegatum.</title>
        <authorList>
            <person name="Ribeiro J.M."/>
            <person name="Anderson J.M."/>
            <person name="Manoukis N.C."/>
            <person name="Meng Z."/>
            <person name="Francishetti I.M."/>
        </authorList>
    </citation>
    <scope>NUCLEOTIDE SEQUENCE</scope>
    <source>
        <strain evidence="3">Amb_var-1223</strain>
        <tissue evidence="3">Salivary gland</tissue>
    </source>
</reference>
<name>F0J9U1_AMBVA</name>
<evidence type="ECO:0000313" key="3">
    <source>
        <dbReference type="EMBL" id="DAA34616.1"/>
    </source>
</evidence>
<accession>F0J9U1</accession>
<feature type="region of interest" description="Disordered" evidence="1">
    <location>
        <begin position="98"/>
        <end position="119"/>
    </location>
</feature>
<keyword evidence="2" id="KW-0732">Signal</keyword>
<feature type="signal peptide" evidence="2">
    <location>
        <begin position="1"/>
        <end position="26"/>
    </location>
</feature>
<proteinExistence type="evidence at transcript level"/>
<evidence type="ECO:0000256" key="2">
    <source>
        <dbReference type="SAM" id="SignalP"/>
    </source>
</evidence>
<evidence type="ECO:0000256" key="1">
    <source>
        <dbReference type="SAM" id="MobiDB-lite"/>
    </source>
</evidence>